<dbReference type="OrthoDB" id="2396at2759"/>
<evidence type="ECO:0000256" key="11">
    <source>
        <dbReference type="PROSITE-ProRule" id="PRU10141"/>
    </source>
</evidence>
<dbReference type="PANTHER" id="PTHR24055">
    <property type="entry name" value="MITOGEN-ACTIVATED PROTEIN KINASE"/>
    <property type="match status" value="1"/>
</dbReference>
<keyword evidence="6 11" id="KW-0547">Nucleotide-binding</keyword>
<keyword evidence="8 11" id="KW-0067">ATP-binding</keyword>
<evidence type="ECO:0000256" key="5">
    <source>
        <dbReference type="ARBA" id="ARBA00022679"/>
    </source>
</evidence>
<dbReference type="InterPro" id="IPR017441">
    <property type="entry name" value="Protein_kinase_ATP_BS"/>
</dbReference>
<comment type="similarity">
    <text evidence="1">Belongs to the protein kinase superfamily. CMGC Ser/Thr protein kinase family. MAP kinase subfamily.</text>
</comment>
<dbReference type="FunFam" id="3.30.200.20:FF:000046">
    <property type="entry name" value="Mitogen-activated protein kinase"/>
    <property type="match status" value="1"/>
</dbReference>
<evidence type="ECO:0000256" key="9">
    <source>
        <dbReference type="ARBA" id="ARBA00047592"/>
    </source>
</evidence>
<dbReference type="SMART" id="SM00220">
    <property type="entry name" value="S_TKc"/>
    <property type="match status" value="1"/>
</dbReference>
<accession>A0A9W7JK17</accession>
<keyword evidence="7 14" id="KW-0418">Kinase</keyword>
<proteinExistence type="inferred from homology"/>
<dbReference type="GO" id="GO:0004707">
    <property type="term" value="F:MAP kinase activity"/>
    <property type="evidence" value="ECO:0007669"/>
    <property type="project" value="UniProtKB-EC"/>
</dbReference>
<sequence length="578" mass="65752">MGASGTLLDVFLGWFQCRHFTFSSFPSNNNTQSSNENNTNIISDDHHYSASTLTPSLSLKQQQQLFLQDFDYSSLNLITVPNLLITSMGSQKKGGLETEFFTEYGEGSQYQVQEIIGKGSYGVVASAIDNHTGEKVAIKKINDVFEHVSDATRILREIKLLRLLRHPDIVEIKHIMLPPSRREFRDIYVVFELMESDLHQVIKANDDLTPEHHQFFLYQLLRSLKYIHSANVFHRDLKPKNILANADCKLKICDFGLARVSFNDAPSAIFWTDYVATRWYRAPELCGSFFSKYTPAIDMWSIGCIFAEILTGKPIFPGKNVVHQLDLMTDMFGTPSPESISRIRNEKARRYLSSMRKKPPVPFSQKFPNVDHMALRLLERLLAFDPKDRPSAEEALADPYFYGLANVDREPSTQPISKLEFEFERRKLAKDDVRELIYREILEYHPRMLQEYLRGGDQTSFMYPSGVDRFKRQFAHLEEHYGKGERSTPLLRHHASLPRERVPAPKDENDHQDGGNNAASILQDGSENSSARSLLKSASISASKCVVVKEKNDAEGNADEVADEMVDGLSEKVATLNA</sequence>
<feature type="binding site" evidence="11">
    <location>
        <position position="140"/>
    </location>
    <ligand>
        <name>ATP</name>
        <dbReference type="ChEBI" id="CHEBI:30616"/>
    </ligand>
</feature>
<dbReference type="EMBL" id="BSYR01000075">
    <property type="protein sequence ID" value="GMJ14899.1"/>
    <property type="molecule type" value="Genomic_DNA"/>
</dbReference>
<dbReference type="Pfam" id="PF00069">
    <property type="entry name" value="Pkinase"/>
    <property type="match status" value="1"/>
</dbReference>
<name>A0A9W7JK17_HIBTR</name>
<evidence type="ECO:0000259" key="13">
    <source>
        <dbReference type="PROSITE" id="PS50011"/>
    </source>
</evidence>
<dbReference type="SUPFAM" id="SSF56112">
    <property type="entry name" value="Protein kinase-like (PK-like)"/>
    <property type="match status" value="1"/>
</dbReference>
<evidence type="ECO:0000256" key="3">
    <source>
        <dbReference type="ARBA" id="ARBA00022527"/>
    </source>
</evidence>
<feature type="domain" description="Protein kinase" evidence="13">
    <location>
        <begin position="110"/>
        <end position="401"/>
    </location>
</feature>
<protein>
    <recommendedName>
        <fullName evidence="2">mitogen-activated protein kinase</fullName>
        <ecNumber evidence="2">2.7.11.24</ecNumber>
    </recommendedName>
</protein>
<organism evidence="14 15">
    <name type="scientific">Hibiscus trionum</name>
    <name type="common">Flower of an hour</name>
    <dbReference type="NCBI Taxonomy" id="183268"/>
    <lineage>
        <taxon>Eukaryota</taxon>
        <taxon>Viridiplantae</taxon>
        <taxon>Streptophyta</taxon>
        <taxon>Embryophyta</taxon>
        <taxon>Tracheophyta</taxon>
        <taxon>Spermatophyta</taxon>
        <taxon>Magnoliopsida</taxon>
        <taxon>eudicotyledons</taxon>
        <taxon>Gunneridae</taxon>
        <taxon>Pentapetalae</taxon>
        <taxon>rosids</taxon>
        <taxon>malvids</taxon>
        <taxon>Malvales</taxon>
        <taxon>Malvaceae</taxon>
        <taxon>Malvoideae</taxon>
        <taxon>Hibiscus</taxon>
    </lineage>
</organism>
<keyword evidence="3" id="KW-0723">Serine/threonine-protein kinase</keyword>
<reference evidence="14" key="1">
    <citation type="submission" date="2023-05" db="EMBL/GenBank/DDBJ databases">
        <title>Genome and transcriptome analyses reveal genes involved in the formation of fine ridges on petal epidermal cells in Hibiscus trionum.</title>
        <authorList>
            <person name="Koshimizu S."/>
            <person name="Masuda S."/>
            <person name="Ishii T."/>
            <person name="Shirasu K."/>
            <person name="Hoshino A."/>
            <person name="Arita M."/>
        </authorList>
    </citation>
    <scope>NUCLEOTIDE SEQUENCE</scope>
    <source>
        <strain evidence="14">Hamamatsu line</strain>
    </source>
</reference>
<keyword evidence="5" id="KW-0808">Transferase</keyword>
<dbReference type="AlphaFoldDB" id="A0A9W7JK17"/>
<evidence type="ECO:0000256" key="2">
    <source>
        <dbReference type="ARBA" id="ARBA00012411"/>
    </source>
</evidence>
<dbReference type="InterPro" id="IPR003527">
    <property type="entry name" value="MAP_kinase_CS"/>
</dbReference>
<evidence type="ECO:0000256" key="8">
    <source>
        <dbReference type="ARBA" id="ARBA00022840"/>
    </source>
</evidence>
<evidence type="ECO:0000256" key="4">
    <source>
        <dbReference type="ARBA" id="ARBA00022553"/>
    </source>
</evidence>
<dbReference type="Gene3D" id="1.10.510.10">
    <property type="entry name" value="Transferase(Phosphotransferase) domain 1"/>
    <property type="match status" value="1"/>
</dbReference>
<evidence type="ECO:0000256" key="12">
    <source>
        <dbReference type="SAM" id="MobiDB-lite"/>
    </source>
</evidence>
<evidence type="ECO:0000256" key="6">
    <source>
        <dbReference type="ARBA" id="ARBA00022741"/>
    </source>
</evidence>
<evidence type="ECO:0000313" key="15">
    <source>
        <dbReference type="Proteomes" id="UP001165190"/>
    </source>
</evidence>
<feature type="region of interest" description="Disordered" evidence="12">
    <location>
        <begin position="481"/>
        <end position="530"/>
    </location>
</feature>
<dbReference type="Proteomes" id="UP001165190">
    <property type="component" value="Unassembled WGS sequence"/>
</dbReference>
<feature type="compositionally biased region" description="Polar residues" evidence="12">
    <location>
        <begin position="514"/>
        <end position="528"/>
    </location>
</feature>
<dbReference type="CDD" id="cd07859">
    <property type="entry name" value="STKc_TDY_MAPK"/>
    <property type="match status" value="1"/>
</dbReference>
<evidence type="ECO:0000256" key="10">
    <source>
        <dbReference type="ARBA" id="ARBA00048312"/>
    </source>
</evidence>
<evidence type="ECO:0000256" key="1">
    <source>
        <dbReference type="ARBA" id="ARBA00008832"/>
    </source>
</evidence>
<feature type="compositionally biased region" description="Basic and acidic residues" evidence="12">
    <location>
        <begin position="497"/>
        <end position="513"/>
    </location>
</feature>
<comment type="catalytic activity">
    <reaction evidence="9">
        <text>L-threonyl-[protein] + ATP = O-phospho-L-threonyl-[protein] + ADP + H(+)</text>
        <dbReference type="Rhea" id="RHEA:46608"/>
        <dbReference type="Rhea" id="RHEA-COMP:11060"/>
        <dbReference type="Rhea" id="RHEA-COMP:11605"/>
        <dbReference type="ChEBI" id="CHEBI:15378"/>
        <dbReference type="ChEBI" id="CHEBI:30013"/>
        <dbReference type="ChEBI" id="CHEBI:30616"/>
        <dbReference type="ChEBI" id="CHEBI:61977"/>
        <dbReference type="ChEBI" id="CHEBI:456216"/>
        <dbReference type="EC" id="2.7.11.24"/>
    </reaction>
</comment>
<keyword evidence="4" id="KW-0597">Phosphoprotein</keyword>
<evidence type="ECO:0000313" key="14">
    <source>
        <dbReference type="EMBL" id="GMJ14899.1"/>
    </source>
</evidence>
<dbReference type="GO" id="GO:0005524">
    <property type="term" value="F:ATP binding"/>
    <property type="evidence" value="ECO:0007669"/>
    <property type="project" value="UniProtKB-UniRule"/>
</dbReference>
<dbReference type="PROSITE" id="PS50011">
    <property type="entry name" value="PROTEIN_KINASE_DOM"/>
    <property type="match status" value="1"/>
</dbReference>
<dbReference type="FunFam" id="1.10.510.10:FF:000017">
    <property type="entry name" value="Mitogen-activated protein kinase"/>
    <property type="match status" value="1"/>
</dbReference>
<dbReference type="EC" id="2.7.11.24" evidence="2"/>
<evidence type="ECO:0000256" key="7">
    <source>
        <dbReference type="ARBA" id="ARBA00022777"/>
    </source>
</evidence>
<comment type="caution">
    <text evidence="14">The sequence shown here is derived from an EMBL/GenBank/DDBJ whole genome shotgun (WGS) entry which is preliminary data.</text>
</comment>
<comment type="catalytic activity">
    <reaction evidence="10">
        <text>L-seryl-[protein] + ATP = O-phospho-L-seryl-[protein] + ADP + H(+)</text>
        <dbReference type="Rhea" id="RHEA:17989"/>
        <dbReference type="Rhea" id="RHEA-COMP:9863"/>
        <dbReference type="Rhea" id="RHEA-COMP:11604"/>
        <dbReference type="ChEBI" id="CHEBI:15378"/>
        <dbReference type="ChEBI" id="CHEBI:29999"/>
        <dbReference type="ChEBI" id="CHEBI:30616"/>
        <dbReference type="ChEBI" id="CHEBI:83421"/>
        <dbReference type="ChEBI" id="CHEBI:456216"/>
        <dbReference type="EC" id="2.7.11.24"/>
    </reaction>
</comment>
<dbReference type="PROSITE" id="PS00107">
    <property type="entry name" value="PROTEIN_KINASE_ATP"/>
    <property type="match status" value="1"/>
</dbReference>
<dbReference type="InterPro" id="IPR011009">
    <property type="entry name" value="Kinase-like_dom_sf"/>
</dbReference>
<dbReference type="Gene3D" id="3.30.200.20">
    <property type="entry name" value="Phosphorylase Kinase, domain 1"/>
    <property type="match status" value="1"/>
</dbReference>
<gene>
    <name evidence="14" type="ORF">HRI_005159100</name>
</gene>
<dbReference type="PROSITE" id="PS01351">
    <property type="entry name" value="MAPK"/>
    <property type="match status" value="1"/>
</dbReference>
<keyword evidence="15" id="KW-1185">Reference proteome</keyword>
<dbReference type="InterPro" id="IPR050117">
    <property type="entry name" value="MAPK"/>
</dbReference>
<dbReference type="InterPro" id="IPR000719">
    <property type="entry name" value="Prot_kinase_dom"/>
</dbReference>